<protein>
    <submittedName>
        <fullName evidence="4">Uncharacterized protein</fullName>
    </submittedName>
</protein>
<feature type="compositionally biased region" description="Basic and acidic residues" evidence="1">
    <location>
        <begin position="231"/>
        <end position="254"/>
    </location>
</feature>
<dbReference type="PROSITE" id="PS50020">
    <property type="entry name" value="WW_DOMAIN_2"/>
    <property type="match status" value="1"/>
</dbReference>
<gene>
    <name evidence="4" type="ORF">MAR_034398</name>
</gene>
<dbReference type="InterPro" id="IPR003892">
    <property type="entry name" value="CUE"/>
</dbReference>
<dbReference type="Proteomes" id="UP001164746">
    <property type="component" value="Chromosome 17"/>
</dbReference>
<feature type="domain" description="WW" evidence="2">
    <location>
        <begin position="8"/>
        <end position="42"/>
    </location>
</feature>
<dbReference type="SMART" id="SM00456">
    <property type="entry name" value="WW"/>
    <property type="match status" value="1"/>
</dbReference>
<feature type="region of interest" description="Disordered" evidence="1">
    <location>
        <begin position="396"/>
        <end position="472"/>
    </location>
</feature>
<dbReference type="CDD" id="cd14279">
    <property type="entry name" value="CUE"/>
    <property type="match status" value="1"/>
</dbReference>
<proteinExistence type="predicted"/>
<dbReference type="Pfam" id="PF00397">
    <property type="entry name" value="WW"/>
    <property type="match status" value="1"/>
</dbReference>
<dbReference type="SUPFAM" id="SSF51045">
    <property type="entry name" value="WW domain"/>
    <property type="match status" value="1"/>
</dbReference>
<evidence type="ECO:0000259" key="2">
    <source>
        <dbReference type="PROSITE" id="PS50020"/>
    </source>
</evidence>
<evidence type="ECO:0000259" key="3">
    <source>
        <dbReference type="PROSITE" id="PS51140"/>
    </source>
</evidence>
<accession>A0ABY7GJV0</accession>
<feature type="compositionally biased region" description="Low complexity" evidence="1">
    <location>
        <begin position="184"/>
        <end position="208"/>
    </location>
</feature>
<dbReference type="EMBL" id="CP111028">
    <property type="protein sequence ID" value="WAR31856.1"/>
    <property type="molecule type" value="Genomic_DNA"/>
</dbReference>
<dbReference type="Gene3D" id="2.20.70.10">
    <property type="match status" value="1"/>
</dbReference>
<dbReference type="InterPro" id="IPR036020">
    <property type="entry name" value="WW_dom_sf"/>
</dbReference>
<feature type="domain" description="CUE" evidence="3">
    <location>
        <begin position="63"/>
        <end position="106"/>
    </location>
</feature>
<dbReference type="PROSITE" id="PS51140">
    <property type="entry name" value="CUE"/>
    <property type="match status" value="1"/>
</dbReference>
<feature type="region of interest" description="Disordered" evidence="1">
    <location>
        <begin position="159"/>
        <end position="344"/>
    </location>
</feature>
<feature type="compositionally biased region" description="Polar residues" evidence="1">
    <location>
        <begin position="327"/>
        <end position="344"/>
    </location>
</feature>
<evidence type="ECO:0000256" key="1">
    <source>
        <dbReference type="SAM" id="MobiDB-lite"/>
    </source>
</evidence>
<dbReference type="CDD" id="cd00201">
    <property type="entry name" value="WW"/>
    <property type="match status" value="1"/>
</dbReference>
<keyword evidence="5" id="KW-1185">Reference proteome</keyword>
<evidence type="ECO:0000313" key="5">
    <source>
        <dbReference type="Proteomes" id="UP001164746"/>
    </source>
</evidence>
<feature type="compositionally biased region" description="Basic and acidic residues" evidence="1">
    <location>
        <begin position="212"/>
        <end position="221"/>
    </location>
</feature>
<feature type="compositionally biased region" description="Low complexity" evidence="1">
    <location>
        <begin position="306"/>
        <end position="320"/>
    </location>
</feature>
<sequence length="472" mass="52009">MASHQWVPPLPPGYEARWDPNQRAYFFINHTTKATSWVDPRFPQQAQPQNQSYQTTAQEEGKVDLLKVQELRQSFPDAPEDVISQLLKTNNNVVVKVGNKLFEMGYKRAAGVHHPPPRGNDIQERLAAMFPDADHELMTELLEACGGDEKEARETLERVGYKPVFPATHRNPSAQGARARSPAKSPTPRQTTTPTKKTSPSKTHQQSQQRARTPDKPKLTEGQKTQLMSKLQREFTSTDKTVTDWDETKARSVLKDMANTNTTSRPSTSQSRPSTSNSRTRSPSPTPAVSPASLEPVAMFDDEPSRPSTSTSSHRPGSTPAYKKSSEYYSRPSTGASSYSKIGSNVSSYTSQVKSSKTGLSKSVLKSTIETLNTITNNVNCCKRPVLETDIDAEDHDQSVTGDESHDQQSANDNRTEYTRASGPNMALREGPDPSRVQGSQGAMGPDRALCCGPQHQLAMGPNRNARQPAYV</sequence>
<name>A0ABY7GJV0_MYAAR</name>
<reference evidence="4" key="1">
    <citation type="submission" date="2022-11" db="EMBL/GenBank/DDBJ databases">
        <title>Centuries of genome instability and evolution in soft-shell clam transmissible cancer (bioRxiv).</title>
        <authorList>
            <person name="Hart S.F.M."/>
            <person name="Yonemitsu M.A."/>
            <person name="Giersch R.M."/>
            <person name="Beal B.F."/>
            <person name="Arriagada G."/>
            <person name="Davis B.W."/>
            <person name="Ostrander E.A."/>
            <person name="Goff S.P."/>
            <person name="Metzger M.J."/>
        </authorList>
    </citation>
    <scope>NUCLEOTIDE SEQUENCE</scope>
    <source>
        <strain evidence="4">MELC-2E11</strain>
        <tissue evidence="4">Siphon/mantle</tissue>
    </source>
</reference>
<dbReference type="InterPro" id="IPR001202">
    <property type="entry name" value="WW_dom"/>
</dbReference>
<evidence type="ECO:0000313" key="4">
    <source>
        <dbReference type="EMBL" id="WAR31856.1"/>
    </source>
</evidence>
<feature type="compositionally biased region" description="Low complexity" evidence="1">
    <location>
        <begin position="258"/>
        <end position="293"/>
    </location>
</feature>
<organism evidence="4 5">
    <name type="scientific">Mya arenaria</name>
    <name type="common">Soft-shell clam</name>
    <dbReference type="NCBI Taxonomy" id="6604"/>
    <lineage>
        <taxon>Eukaryota</taxon>
        <taxon>Metazoa</taxon>
        <taxon>Spiralia</taxon>
        <taxon>Lophotrochozoa</taxon>
        <taxon>Mollusca</taxon>
        <taxon>Bivalvia</taxon>
        <taxon>Autobranchia</taxon>
        <taxon>Heteroconchia</taxon>
        <taxon>Euheterodonta</taxon>
        <taxon>Imparidentia</taxon>
        <taxon>Neoheterodontei</taxon>
        <taxon>Myida</taxon>
        <taxon>Myoidea</taxon>
        <taxon>Myidae</taxon>
        <taxon>Mya</taxon>
    </lineage>
</organism>